<feature type="chain" id="PRO_5004060151" description="DUF676 domain-containing protein" evidence="1">
    <location>
        <begin position="24"/>
        <end position="288"/>
    </location>
</feature>
<evidence type="ECO:0000313" key="2">
    <source>
        <dbReference type="EMBL" id="AGH95881.1"/>
    </source>
</evidence>
<keyword evidence="1" id="KW-0732">Signal</keyword>
<evidence type="ECO:0008006" key="4">
    <source>
        <dbReference type="Google" id="ProtNLM"/>
    </source>
</evidence>
<evidence type="ECO:0000256" key="1">
    <source>
        <dbReference type="SAM" id="SignalP"/>
    </source>
</evidence>
<dbReference type="OrthoDB" id="9814831at2"/>
<keyword evidence="3" id="KW-1185">Reference proteome</keyword>
<dbReference type="KEGG" id="bex:A11Q_1665"/>
<dbReference type="Gene3D" id="3.40.50.1820">
    <property type="entry name" value="alpha/beta hydrolase"/>
    <property type="match status" value="1"/>
</dbReference>
<sequence>MKSFFLKFVFILGFLCTALAAKAQDVVVLVPGFFNSLAPEYFSNEIISSFKNKGFKVYIPTGFNPVGTIEDNGSRLEKFLAQVEKAENKRVSFNLVSHSAGGFYSLYVANRQQFTIKNIVTISTPFQGVDFVTKWLEDSTLFRALTELAHLDSLKQLTPQGVKAFISSVRIQPETKILAFGGFQKKSLDIWNARYISAPMRISSHFTNGDSDGIVSYSSSMGLGHIMTTQGKSAVQLRHPNYPLSLDHWEQVLDSHAFLLLGIRNPSYIQKEQKRFYTGIADYLLKQQ</sequence>
<organism evidence="2 3">
    <name type="scientific">Pseudobdellovibrio exovorus JSS</name>
    <dbReference type="NCBI Taxonomy" id="1184267"/>
    <lineage>
        <taxon>Bacteria</taxon>
        <taxon>Pseudomonadati</taxon>
        <taxon>Bdellovibrionota</taxon>
        <taxon>Bdellovibrionia</taxon>
        <taxon>Bdellovibrionales</taxon>
        <taxon>Pseudobdellovibrionaceae</taxon>
        <taxon>Pseudobdellovibrio</taxon>
    </lineage>
</organism>
<reference evidence="2 3" key="1">
    <citation type="journal article" date="2013" name="ISME J.">
        <title>By their genes ye shall know them: genomic signatures of predatory bacteria.</title>
        <authorList>
            <person name="Pasternak Z."/>
            <person name="Pietrokovski S."/>
            <person name="Rotem O."/>
            <person name="Gophna U."/>
            <person name="Lurie-Weinberger M.N."/>
            <person name="Jurkevitch E."/>
        </authorList>
    </citation>
    <scope>NUCLEOTIDE SEQUENCE [LARGE SCALE GENOMIC DNA]</scope>
    <source>
        <strain evidence="2 3">JSS</strain>
    </source>
</reference>
<dbReference type="AlphaFoldDB" id="M4VCW5"/>
<dbReference type="InterPro" id="IPR029058">
    <property type="entry name" value="AB_hydrolase_fold"/>
</dbReference>
<feature type="signal peptide" evidence="1">
    <location>
        <begin position="1"/>
        <end position="23"/>
    </location>
</feature>
<dbReference type="HOGENOM" id="CLU_965283_0_0_7"/>
<accession>M4VCW5</accession>
<evidence type="ECO:0000313" key="3">
    <source>
        <dbReference type="Proteomes" id="UP000012040"/>
    </source>
</evidence>
<dbReference type="PATRIC" id="fig|1184267.3.peg.1686"/>
<dbReference type="RefSeq" id="WP_015470371.1">
    <property type="nucleotide sequence ID" value="NC_020813.1"/>
</dbReference>
<dbReference type="STRING" id="1184267.A11Q_1665"/>
<dbReference type="SUPFAM" id="SSF53474">
    <property type="entry name" value="alpha/beta-Hydrolases"/>
    <property type="match status" value="1"/>
</dbReference>
<protein>
    <recommendedName>
        <fullName evidence="4">DUF676 domain-containing protein</fullName>
    </recommendedName>
</protein>
<name>M4VCW5_9BACT</name>
<dbReference type="Proteomes" id="UP000012040">
    <property type="component" value="Chromosome"/>
</dbReference>
<proteinExistence type="predicted"/>
<dbReference type="EMBL" id="CP003537">
    <property type="protein sequence ID" value="AGH95881.1"/>
    <property type="molecule type" value="Genomic_DNA"/>
</dbReference>
<gene>
    <name evidence="2" type="ORF">A11Q_1665</name>
</gene>